<gene>
    <name evidence="15" type="ORF">OGAPHI_003144</name>
</gene>
<dbReference type="Gene3D" id="3.40.1490.10">
    <property type="entry name" value="Bit1"/>
    <property type="match status" value="1"/>
</dbReference>
<accession>A0A9P8P9I5</accession>
<evidence type="ECO:0000256" key="2">
    <source>
        <dbReference type="ARBA" id="ARBA00001946"/>
    </source>
</evidence>
<feature type="domain" description="PPM-type phosphatase" evidence="14">
    <location>
        <begin position="228"/>
        <end position="495"/>
    </location>
</feature>
<evidence type="ECO:0000256" key="11">
    <source>
        <dbReference type="RuleBase" id="RU003465"/>
    </source>
</evidence>
<dbReference type="InterPro" id="IPR001932">
    <property type="entry name" value="PPM-type_phosphatase-like_dom"/>
</dbReference>
<feature type="region of interest" description="Disordered" evidence="12">
    <location>
        <begin position="536"/>
        <end position="572"/>
    </location>
</feature>
<dbReference type="InterPro" id="IPR002833">
    <property type="entry name" value="PTH2"/>
</dbReference>
<feature type="region of interest" description="Disordered" evidence="12">
    <location>
        <begin position="615"/>
        <end position="634"/>
    </location>
</feature>
<dbReference type="Pfam" id="PF01981">
    <property type="entry name" value="PTH2"/>
    <property type="match status" value="1"/>
</dbReference>
<comment type="catalytic activity">
    <reaction evidence="9">
        <text>an N-acyl-L-alpha-aminoacyl-tRNA + H2O = an N-acyl-L-amino acid + a tRNA + H(+)</text>
        <dbReference type="Rhea" id="RHEA:54448"/>
        <dbReference type="Rhea" id="RHEA-COMP:10123"/>
        <dbReference type="Rhea" id="RHEA-COMP:13883"/>
        <dbReference type="ChEBI" id="CHEBI:15377"/>
        <dbReference type="ChEBI" id="CHEBI:15378"/>
        <dbReference type="ChEBI" id="CHEBI:59874"/>
        <dbReference type="ChEBI" id="CHEBI:78442"/>
        <dbReference type="ChEBI" id="CHEBI:138191"/>
        <dbReference type="EC" id="3.1.1.29"/>
    </reaction>
</comment>
<dbReference type="InterPro" id="IPR036457">
    <property type="entry name" value="PPM-type-like_dom_sf"/>
</dbReference>
<evidence type="ECO:0000256" key="4">
    <source>
        <dbReference type="ARBA" id="ARBA00022723"/>
    </source>
</evidence>
<feature type="transmembrane region" description="Helical" evidence="13">
    <location>
        <begin position="7"/>
        <end position="30"/>
    </location>
</feature>
<comment type="cofactor">
    <cofactor evidence="1">
        <name>Mn(2+)</name>
        <dbReference type="ChEBI" id="CHEBI:29035"/>
    </cofactor>
</comment>
<evidence type="ECO:0000256" key="6">
    <source>
        <dbReference type="ARBA" id="ARBA00022912"/>
    </source>
</evidence>
<dbReference type="EMBL" id="JAEUBE010000183">
    <property type="protein sequence ID" value="KAH3667495.1"/>
    <property type="molecule type" value="Genomic_DNA"/>
</dbReference>
<comment type="caution">
    <text evidence="15">The sequence shown here is derived from an EMBL/GenBank/DDBJ whole genome shotgun (WGS) entry which is preliminary data.</text>
</comment>
<evidence type="ECO:0000256" key="7">
    <source>
        <dbReference type="ARBA" id="ARBA00023211"/>
    </source>
</evidence>
<evidence type="ECO:0000256" key="1">
    <source>
        <dbReference type="ARBA" id="ARBA00001936"/>
    </source>
</evidence>
<evidence type="ECO:0000256" key="10">
    <source>
        <dbReference type="ARBA" id="ARBA00048832"/>
    </source>
</evidence>
<comment type="similarity">
    <text evidence="3 11">Belongs to the PP2C family.</text>
</comment>
<dbReference type="GO" id="GO:0046872">
    <property type="term" value="F:metal ion binding"/>
    <property type="evidence" value="ECO:0007669"/>
    <property type="project" value="UniProtKB-KW"/>
</dbReference>
<dbReference type="FunFam" id="3.40.1490.10:FF:000001">
    <property type="entry name" value="Peptidyl-tRNA hydrolase 2"/>
    <property type="match status" value="1"/>
</dbReference>
<dbReference type="SUPFAM" id="SSF81606">
    <property type="entry name" value="PP2C-like"/>
    <property type="match status" value="1"/>
</dbReference>
<evidence type="ECO:0000256" key="13">
    <source>
        <dbReference type="SAM" id="Phobius"/>
    </source>
</evidence>
<keyword evidence="5 11" id="KW-0378">Hydrolase</keyword>
<proteinExistence type="inferred from homology"/>
<evidence type="ECO:0000256" key="8">
    <source>
        <dbReference type="ARBA" id="ARBA00038050"/>
    </source>
</evidence>
<feature type="compositionally biased region" description="Polar residues" evidence="12">
    <location>
        <begin position="42"/>
        <end position="51"/>
    </location>
</feature>
<organism evidence="15 16">
    <name type="scientific">Ogataea philodendri</name>
    <dbReference type="NCBI Taxonomy" id="1378263"/>
    <lineage>
        <taxon>Eukaryota</taxon>
        <taxon>Fungi</taxon>
        <taxon>Dikarya</taxon>
        <taxon>Ascomycota</taxon>
        <taxon>Saccharomycotina</taxon>
        <taxon>Pichiomycetes</taxon>
        <taxon>Pichiales</taxon>
        <taxon>Pichiaceae</taxon>
        <taxon>Ogataea</taxon>
    </lineage>
</organism>
<evidence type="ECO:0000313" key="16">
    <source>
        <dbReference type="Proteomes" id="UP000769157"/>
    </source>
</evidence>
<evidence type="ECO:0000259" key="14">
    <source>
        <dbReference type="PROSITE" id="PS51746"/>
    </source>
</evidence>
<evidence type="ECO:0000313" key="15">
    <source>
        <dbReference type="EMBL" id="KAH3667495.1"/>
    </source>
</evidence>
<sequence>MPQLIPYLTIATVSLVAGCCIGALLVPVVGPSPVTSPFQSLLTTASRSQTPSSEGYLSDDEDEEEEMAIDSSSLNEIPGECRMALVVRTDLAMQKGKVAAQCAHAAVACYRLMSEPGTEAQNLPLLQRWKNRGQAKITLKCSGMDEMDTLFAKALSLNVNAYIVHDAGRTQIEAGSATVLGLGPAPKPVLDLITGDLKLRDRLAFMGQILSQPVTEKTSEEGGDAFVAYGLSCMQGWRISMEDSHSTILNLNDGESEQEQVAFFGVYDGHGGEKVALFTGDKLPGILKATNSYKKADYPQSLKDGFLACDVAILDDDELSKDPSGCAATSVIISKDRIYCGNAGDSRTVMSVNGQCKPLSFDHKPTNEGEKARIVAAGGYVDLGRVNGNLALSRGIGDFEFKQSPQLPAEEQVVTAFPDVLVHEATKEDEFIILACDGIWDCLTSQQAIDFVRRGIKLKQSLTEICESMMDTCLAPSSGGSGIGCDNMSVCIVALLHGQTLEEWYAKIGERVDDVSKLLSPDELSMDLYKVNIESKFQNSHDEDQPRSGNLGMKNRDKNDDDDDEGGFDTDLSGSPMLIQQLLAASNISTNNNIIYLDSSTSSILQSLGVMGDEIEVDDEEDSDKMVELEEEEK</sequence>
<evidence type="ECO:0000256" key="12">
    <source>
        <dbReference type="SAM" id="MobiDB-lite"/>
    </source>
</evidence>
<reference evidence="15" key="1">
    <citation type="journal article" date="2021" name="Open Biol.">
        <title>Shared evolutionary footprints suggest mitochondrial oxidative damage underlies multiple complex I losses in fungi.</title>
        <authorList>
            <person name="Schikora-Tamarit M.A."/>
            <person name="Marcet-Houben M."/>
            <person name="Nosek J."/>
            <person name="Gabaldon T."/>
        </authorList>
    </citation>
    <scope>NUCLEOTIDE SEQUENCE</scope>
    <source>
        <strain evidence="15">CBS6075</strain>
    </source>
</reference>
<protein>
    <recommendedName>
        <fullName evidence="14">PPM-type phosphatase domain-containing protein</fullName>
    </recommendedName>
</protein>
<comment type="cofactor">
    <cofactor evidence="2">
        <name>Mg(2+)</name>
        <dbReference type="ChEBI" id="CHEBI:18420"/>
    </cofactor>
</comment>
<dbReference type="Gene3D" id="3.60.40.10">
    <property type="entry name" value="PPM-type phosphatase domain"/>
    <property type="match status" value="1"/>
</dbReference>
<comment type="catalytic activity">
    <reaction evidence="10">
        <text>O-phospho-L-threonyl-[protein] + H2O = L-threonyl-[protein] + phosphate</text>
        <dbReference type="Rhea" id="RHEA:47004"/>
        <dbReference type="Rhea" id="RHEA-COMP:11060"/>
        <dbReference type="Rhea" id="RHEA-COMP:11605"/>
        <dbReference type="ChEBI" id="CHEBI:15377"/>
        <dbReference type="ChEBI" id="CHEBI:30013"/>
        <dbReference type="ChEBI" id="CHEBI:43474"/>
        <dbReference type="ChEBI" id="CHEBI:61977"/>
        <dbReference type="EC" id="3.1.3.16"/>
    </reaction>
    <physiologicalReaction direction="left-to-right" evidence="10">
        <dbReference type="Rhea" id="RHEA:47005"/>
    </physiologicalReaction>
</comment>
<comment type="similarity">
    <text evidence="8">Belongs to the PTH2 family.</text>
</comment>
<dbReference type="GO" id="GO:1904289">
    <property type="term" value="P:regulation of mitotic DNA damage checkpoint"/>
    <property type="evidence" value="ECO:0007669"/>
    <property type="project" value="UniProtKB-ARBA"/>
</dbReference>
<feature type="region of interest" description="Disordered" evidence="12">
    <location>
        <begin position="42"/>
        <end position="62"/>
    </location>
</feature>
<keyword evidence="16" id="KW-1185">Reference proteome</keyword>
<dbReference type="PANTHER" id="PTHR13832">
    <property type="entry name" value="PROTEIN PHOSPHATASE 2C"/>
    <property type="match status" value="1"/>
</dbReference>
<dbReference type="GeneID" id="70235111"/>
<dbReference type="GO" id="GO:0004045">
    <property type="term" value="F:peptidyl-tRNA hydrolase activity"/>
    <property type="evidence" value="ECO:0007669"/>
    <property type="project" value="UniProtKB-EC"/>
</dbReference>
<keyword evidence="13" id="KW-1133">Transmembrane helix</keyword>
<reference evidence="15" key="2">
    <citation type="submission" date="2021-01" db="EMBL/GenBank/DDBJ databases">
        <authorList>
            <person name="Schikora-Tamarit M.A."/>
        </authorList>
    </citation>
    <scope>NUCLEOTIDE SEQUENCE</scope>
    <source>
        <strain evidence="15">CBS6075</strain>
    </source>
</reference>
<keyword evidence="13" id="KW-0472">Membrane</keyword>
<dbReference type="InterPro" id="IPR015655">
    <property type="entry name" value="PP2C"/>
</dbReference>
<dbReference type="PROSITE" id="PS51746">
    <property type="entry name" value="PPM_2"/>
    <property type="match status" value="1"/>
</dbReference>
<dbReference type="SMART" id="SM00332">
    <property type="entry name" value="PP2Cc"/>
    <property type="match status" value="1"/>
</dbReference>
<evidence type="ECO:0000256" key="9">
    <source>
        <dbReference type="ARBA" id="ARBA00048707"/>
    </source>
</evidence>
<dbReference type="Proteomes" id="UP000769157">
    <property type="component" value="Unassembled WGS sequence"/>
</dbReference>
<dbReference type="NCBIfam" id="TIGR00283">
    <property type="entry name" value="arch_pth2"/>
    <property type="match status" value="1"/>
</dbReference>
<dbReference type="FunFam" id="3.60.40.10:FF:000016">
    <property type="entry name" value="Protein phosphatase 2C"/>
    <property type="match status" value="1"/>
</dbReference>
<dbReference type="RefSeq" id="XP_046062307.1">
    <property type="nucleotide sequence ID" value="XM_046204091.1"/>
</dbReference>
<evidence type="ECO:0000256" key="5">
    <source>
        <dbReference type="ARBA" id="ARBA00022801"/>
    </source>
</evidence>
<dbReference type="InterPro" id="IPR023476">
    <property type="entry name" value="Pep_tRNA_hydro_II_dom_sf"/>
</dbReference>
<dbReference type="Pfam" id="PF00481">
    <property type="entry name" value="PP2C"/>
    <property type="match status" value="1"/>
</dbReference>
<keyword evidence="13" id="KW-0812">Transmembrane</keyword>
<dbReference type="PANTHER" id="PTHR13832:SF565">
    <property type="entry name" value="AT28366P-RELATED"/>
    <property type="match status" value="1"/>
</dbReference>
<dbReference type="GO" id="GO:0004722">
    <property type="term" value="F:protein serine/threonine phosphatase activity"/>
    <property type="evidence" value="ECO:0007669"/>
    <property type="project" value="UniProtKB-EC"/>
</dbReference>
<dbReference type="CDD" id="cd00143">
    <property type="entry name" value="PP2Cc"/>
    <property type="match status" value="1"/>
</dbReference>
<keyword evidence="7" id="KW-0464">Manganese</keyword>
<dbReference type="SUPFAM" id="SSF102462">
    <property type="entry name" value="Peptidyl-tRNA hydrolase II"/>
    <property type="match status" value="1"/>
</dbReference>
<dbReference type="AlphaFoldDB" id="A0A9P8P9I5"/>
<name>A0A9P8P9I5_9ASCO</name>
<dbReference type="OrthoDB" id="10264738at2759"/>
<dbReference type="InterPro" id="IPR000222">
    <property type="entry name" value="PP2C_BS"/>
</dbReference>
<evidence type="ECO:0000256" key="3">
    <source>
        <dbReference type="ARBA" id="ARBA00006702"/>
    </source>
</evidence>
<keyword evidence="4" id="KW-0479">Metal-binding</keyword>
<dbReference type="GO" id="GO:1903753">
    <property type="term" value="P:negative regulation of p38MAPK cascade"/>
    <property type="evidence" value="ECO:0007669"/>
    <property type="project" value="UniProtKB-ARBA"/>
</dbReference>
<dbReference type="PROSITE" id="PS01032">
    <property type="entry name" value="PPM_1"/>
    <property type="match status" value="1"/>
</dbReference>
<keyword evidence="6 11" id="KW-0904">Protein phosphatase</keyword>